<dbReference type="Pfam" id="PF00560">
    <property type="entry name" value="LRR_1"/>
    <property type="match status" value="9"/>
</dbReference>
<feature type="domain" description="Disease resistance R13L4/SHOC-2-like LRR" evidence="14">
    <location>
        <begin position="235"/>
        <end position="420"/>
    </location>
</feature>
<evidence type="ECO:0000256" key="1">
    <source>
        <dbReference type="ARBA" id="ARBA00004251"/>
    </source>
</evidence>
<name>G7ILJ7_MEDTR</name>
<keyword evidence="17" id="KW-1185">Reference proteome</keyword>
<keyword evidence="5" id="KW-0812">Transmembrane</keyword>
<evidence type="ECO:0000256" key="12">
    <source>
        <dbReference type="SAM" id="SignalP"/>
    </source>
</evidence>
<dbReference type="Gene3D" id="3.80.10.10">
    <property type="entry name" value="Ribonuclease Inhibitor"/>
    <property type="match status" value="4"/>
</dbReference>
<dbReference type="PRINTS" id="PR00019">
    <property type="entry name" value="LEURICHRPT"/>
</dbReference>
<keyword evidence="7" id="KW-0677">Repeat</keyword>
<dbReference type="InterPro" id="IPR001611">
    <property type="entry name" value="Leu-rich_rpt"/>
</dbReference>
<comment type="subcellular location">
    <subcellularLocation>
        <location evidence="1">Cell membrane</location>
        <topology evidence="1">Single-pass type I membrane protein</topology>
    </subcellularLocation>
</comment>
<evidence type="ECO:0000256" key="5">
    <source>
        <dbReference type="ARBA" id="ARBA00022692"/>
    </source>
</evidence>
<keyword evidence="3" id="KW-1003">Cell membrane</keyword>
<keyword evidence="10" id="KW-0675">Receptor</keyword>
<evidence type="ECO:0000256" key="7">
    <source>
        <dbReference type="ARBA" id="ARBA00022737"/>
    </source>
</evidence>
<keyword evidence="11" id="KW-0325">Glycoprotein</keyword>
<dbReference type="InterPro" id="IPR032675">
    <property type="entry name" value="LRR_dom_sf"/>
</dbReference>
<evidence type="ECO:0000256" key="4">
    <source>
        <dbReference type="ARBA" id="ARBA00022614"/>
    </source>
</evidence>
<dbReference type="HOGENOM" id="CLU_000288_18_3_1"/>
<dbReference type="EMBL" id="CM001218">
    <property type="protein sequence ID" value="AES64027.2"/>
    <property type="molecule type" value="Genomic_DNA"/>
</dbReference>
<protein>
    <submittedName>
        <fullName evidence="15">LRR kinase family protein</fullName>
    </submittedName>
</protein>
<keyword evidence="15" id="KW-0418">Kinase</keyword>
<dbReference type="Proteomes" id="UP000002051">
    <property type="component" value="Chromosome 2"/>
</dbReference>
<comment type="similarity">
    <text evidence="2">Belongs to the RLP family.</text>
</comment>
<dbReference type="InterPro" id="IPR003591">
    <property type="entry name" value="Leu-rich_rpt_typical-subtyp"/>
</dbReference>
<keyword evidence="6 12" id="KW-0732">Signal</keyword>
<evidence type="ECO:0000256" key="10">
    <source>
        <dbReference type="ARBA" id="ARBA00023170"/>
    </source>
</evidence>
<dbReference type="eggNOG" id="KOG0619">
    <property type="taxonomic scope" value="Eukaryota"/>
</dbReference>
<dbReference type="PANTHER" id="PTHR48063">
    <property type="entry name" value="LRR RECEPTOR-LIKE KINASE"/>
    <property type="match status" value="1"/>
</dbReference>
<keyword evidence="15" id="KW-0808">Transferase</keyword>
<dbReference type="SMART" id="SM00369">
    <property type="entry name" value="LRR_TYP"/>
    <property type="match status" value="8"/>
</dbReference>
<proteinExistence type="inferred from homology"/>
<dbReference type="AlphaFoldDB" id="G7ILJ7"/>
<dbReference type="EnsemblPlants" id="AES64027">
    <property type="protein sequence ID" value="AES64027"/>
    <property type="gene ID" value="MTR_2g017450"/>
</dbReference>
<feature type="chain" id="PRO_5014572289" evidence="12">
    <location>
        <begin position="25"/>
        <end position="931"/>
    </location>
</feature>
<dbReference type="GO" id="GO:0016301">
    <property type="term" value="F:kinase activity"/>
    <property type="evidence" value="ECO:0007669"/>
    <property type="project" value="UniProtKB-KW"/>
</dbReference>
<evidence type="ECO:0000256" key="11">
    <source>
        <dbReference type="ARBA" id="ARBA00023180"/>
    </source>
</evidence>
<dbReference type="SUPFAM" id="SSF52058">
    <property type="entry name" value="L domain-like"/>
    <property type="match status" value="3"/>
</dbReference>
<reference evidence="15 17" key="1">
    <citation type="journal article" date="2011" name="Nature">
        <title>The Medicago genome provides insight into the evolution of rhizobial symbioses.</title>
        <authorList>
            <person name="Young N.D."/>
            <person name="Debelle F."/>
            <person name="Oldroyd G.E."/>
            <person name="Geurts R."/>
            <person name="Cannon S.B."/>
            <person name="Udvardi M.K."/>
            <person name="Benedito V.A."/>
            <person name="Mayer K.F."/>
            <person name="Gouzy J."/>
            <person name="Schoof H."/>
            <person name="Van de Peer Y."/>
            <person name="Proost S."/>
            <person name="Cook D.R."/>
            <person name="Meyers B.C."/>
            <person name="Spannagl M."/>
            <person name="Cheung F."/>
            <person name="De Mita S."/>
            <person name="Krishnakumar V."/>
            <person name="Gundlach H."/>
            <person name="Zhou S."/>
            <person name="Mudge J."/>
            <person name="Bharti A.K."/>
            <person name="Murray J.D."/>
            <person name="Naoumkina M.A."/>
            <person name="Rosen B."/>
            <person name="Silverstein K.A."/>
            <person name="Tang H."/>
            <person name="Rombauts S."/>
            <person name="Zhao P.X."/>
            <person name="Zhou P."/>
            <person name="Barbe V."/>
            <person name="Bardou P."/>
            <person name="Bechner M."/>
            <person name="Bellec A."/>
            <person name="Berger A."/>
            <person name="Berges H."/>
            <person name="Bidwell S."/>
            <person name="Bisseling T."/>
            <person name="Choisne N."/>
            <person name="Couloux A."/>
            <person name="Denny R."/>
            <person name="Deshpande S."/>
            <person name="Dai X."/>
            <person name="Doyle J.J."/>
            <person name="Dudez A.M."/>
            <person name="Farmer A.D."/>
            <person name="Fouteau S."/>
            <person name="Franken C."/>
            <person name="Gibelin C."/>
            <person name="Gish J."/>
            <person name="Goldstein S."/>
            <person name="Gonzalez A.J."/>
            <person name="Green P.J."/>
            <person name="Hallab A."/>
            <person name="Hartog M."/>
            <person name="Hua A."/>
            <person name="Humphray S.J."/>
            <person name="Jeong D.H."/>
            <person name="Jing Y."/>
            <person name="Jocker A."/>
            <person name="Kenton S.M."/>
            <person name="Kim D.J."/>
            <person name="Klee K."/>
            <person name="Lai H."/>
            <person name="Lang C."/>
            <person name="Lin S."/>
            <person name="Macmil S.L."/>
            <person name="Magdelenat G."/>
            <person name="Matthews L."/>
            <person name="McCorrison J."/>
            <person name="Monaghan E.L."/>
            <person name="Mun J.H."/>
            <person name="Najar F.Z."/>
            <person name="Nicholson C."/>
            <person name="Noirot C."/>
            <person name="O'Bleness M."/>
            <person name="Paule C.R."/>
            <person name="Poulain J."/>
            <person name="Prion F."/>
            <person name="Qin B."/>
            <person name="Qu C."/>
            <person name="Retzel E.F."/>
            <person name="Riddle C."/>
            <person name="Sallet E."/>
            <person name="Samain S."/>
            <person name="Samson N."/>
            <person name="Sanders I."/>
            <person name="Saurat O."/>
            <person name="Scarpelli C."/>
            <person name="Schiex T."/>
            <person name="Segurens B."/>
            <person name="Severin A.J."/>
            <person name="Sherrier D.J."/>
            <person name="Shi R."/>
            <person name="Sims S."/>
            <person name="Singer S.R."/>
            <person name="Sinharoy S."/>
            <person name="Sterck L."/>
            <person name="Viollet A."/>
            <person name="Wang B.B."/>
            <person name="Wang K."/>
            <person name="Wang M."/>
            <person name="Wang X."/>
            <person name="Warfsmann J."/>
            <person name="Weissenbach J."/>
            <person name="White D.D."/>
            <person name="White J.D."/>
            <person name="Wiley G.B."/>
            <person name="Wincker P."/>
            <person name="Xing Y."/>
            <person name="Yang L."/>
            <person name="Yao Z."/>
            <person name="Ying F."/>
            <person name="Zhai J."/>
            <person name="Zhou L."/>
            <person name="Zuber A."/>
            <person name="Denarie J."/>
            <person name="Dixon R.A."/>
            <person name="May G.D."/>
            <person name="Schwartz D.C."/>
            <person name="Rogers J."/>
            <person name="Quetier F."/>
            <person name="Town C.D."/>
            <person name="Roe B.A."/>
        </authorList>
    </citation>
    <scope>NUCLEOTIDE SEQUENCE [LARGE SCALE GENOMIC DNA]</scope>
    <source>
        <strain evidence="15">A17</strain>
        <strain evidence="16 17">cv. Jemalong A17</strain>
    </source>
</reference>
<keyword evidence="9" id="KW-0472">Membrane</keyword>
<evidence type="ECO:0000256" key="3">
    <source>
        <dbReference type="ARBA" id="ARBA00022475"/>
    </source>
</evidence>
<dbReference type="Pfam" id="PF23598">
    <property type="entry name" value="LRR_14"/>
    <property type="match status" value="1"/>
</dbReference>
<evidence type="ECO:0000313" key="17">
    <source>
        <dbReference type="Proteomes" id="UP000002051"/>
    </source>
</evidence>
<dbReference type="PANTHER" id="PTHR48063:SF29">
    <property type="entry name" value="LRR RECEPTOR-LIKE KINASE FAMILY PROTEIN"/>
    <property type="match status" value="1"/>
</dbReference>
<organism evidence="15 17">
    <name type="scientific">Medicago truncatula</name>
    <name type="common">Barrel medic</name>
    <name type="synonym">Medicago tribuloides</name>
    <dbReference type="NCBI Taxonomy" id="3880"/>
    <lineage>
        <taxon>Eukaryota</taxon>
        <taxon>Viridiplantae</taxon>
        <taxon>Streptophyta</taxon>
        <taxon>Embryophyta</taxon>
        <taxon>Tracheophyta</taxon>
        <taxon>Spermatophyta</taxon>
        <taxon>Magnoliopsida</taxon>
        <taxon>eudicotyledons</taxon>
        <taxon>Gunneridae</taxon>
        <taxon>Pentapetalae</taxon>
        <taxon>rosids</taxon>
        <taxon>fabids</taxon>
        <taxon>Fabales</taxon>
        <taxon>Fabaceae</taxon>
        <taxon>Papilionoideae</taxon>
        <taxon>50 kb inversion clade</taxon>
        <taxon>NPAAA clade</taxon>
        <taxon>Hologalegina</taxon>
        <taxon>IRL clade</taxon>
        <taxon>Trifolieae</taxon>
        <taxon>Medicago</taxon>
    </lineage>
</organism>
<feature type="domain" description="Leucine-rich repeat-containing N-terminal plant-type" evidence="13">
    <location>
        <begin position="38"/>
        <end position="74"/>
    </location>
</feature>
<dbReference type="InterPro" id="IPR046956">
    <property type="entry name" value="RLP23-like"/>
</dbReference>
<evidence type="ECO:0000256" key="6">
    <source>
        <dbReference type="ARBA" id="ARBA00022729"/>
    </source>
</evidence>
<dbReference type="InterPro" id="IPR055414">
    <property type="entry name" value="LRR_R13L4/SHOC2-like"/>
</dbReference>
<dbReference type="GO" id="GO:0005886">
    <property type="term" value="C:plasma membrane"/>
    <property type="evidence" value="ECO:0007669"/>
    <property type="project" value="UniProtKB-SubCell"/>
</dbReference>
<evidence type="ECO:0000313" key="16">
    <source>
        <dbReference type="EnsemblPlants" id="AES64027"/>
    </source>
</evidence>
<evidence type="ECO:0000256" key="8">
    <source>
        <dbReference type="ARBA" id="ARBA00022989"/>
    </source>
</evidence>
<reference evidence="16" key="3">
    <citation type="submission" date="2015-04" db="UniProtKB">
        <authorList>
            <consortium name="EnsemblPlants"/>
        </authorList>
    </citation>
    <scope>IDENTIFICATION</scope>
    <source>
        <strain evidence="16">cv. Jemalong A17</strain>
    </source>
</reference>
<evidence type="ECO:0000259" key="13">
    <source>
        <dbReference type="Pfam" id="PF08263"/>
    </source>
</evidence>
<feature type="signal peptide" evidence="12">
    <location>
        <begin position="1"/>
        <end position="24"/>
    </location>
</feature>
<accession>G7ILJ7</accession>
<keyword evidence="4" id="KW-0433">Leucine-rich repeat</keyword>
<evidence type="ECO:0000256" key="2">
    <source>
        <dbReference type="ARBA" id="ARBA00009592"/>
    </source>
</evidence>
<dbReference type="InterPro" id="IPR013210">
    <property type="entry name" value="LRR_N_plant-typ"/>
</dbReference>
<evidence type="ECO:0000313" key="15">
    <source>
        <dbReference type="EMBL" id="AES64027.2"/>
    </source>
</evidence>
<reference evidence="15 17" key="2">
    <citation type="journal article" date="2014" name="BMC Genomics">
        <title>An improved genome release (version Mt4.0) for the model legume Medicago truncatula.</title>
        <authorList>
            <person name="Tang H."/>
            <person name="Krishnakumar V."/>
            <person name="Bidwell S."/>
            <person name="Rosen B."/>
            <person name="Chan A."/>
            <person name="Zhou S."/>
            <person name="Gentzbittel L."/>
            <person name="Childs K.L."/>
            <person name="Yandell M."/>
            <person name="Gundlach H."/>
            <person name="Mayer K.F."/>
            <person name="Schwartz D.C."/>
            <person name="Town C.D."/>
        </authorList>
    </citation>
    <scope>GENOME REANNOTATION</scope>
    <source>
        <strain evidence="16 17">cv. Jemalong A17</strain>
    </source>
</reference>
<gene>
    <name evidence="15" type="ordered locus">MTR_2g017450</name>
</gene>
<dbReference type="Pfam" id="PF08263">
    <property type="entry name" value="LRRNT_2"/>
    <property type="match status" value="1"/>
</dbReference>
<evidence type="ECO:0000259" key="14">
    <source>
        <dbReference type="Pfam" id="PF23598"/>
    </source>
</evidence>
<dbReference type="FunFam" id="3.80.10.10:FF:000213">
    <property type="entry name" value="Tyrosine-sulfated glycopeptide receptor 1"/>
    <property type="match status" value="2"/>
</dbReference>
<evidence type="ECO:0000256" key="9">
    <source>
        <dbReference type="ARBA" id="ARBA00023136"/>
    </source>
</evidence>
<accession>A0A0C3UY38</accession>
<sequence>MASTKIIIGHIVISLFFLFASTQCEVKSLNVSTLCIKEERVALLNIKKDLNDPSNCLSSWVGEDCCNWKGIECDNQTGHILKFDHLDLSYNNFKGISIPEFIGSLNMLNYLDLSNSKFTGMVPTDLGNLSNLHHLDISSSDSSVWVRDLSWLSLLFRAVKKMSSLLELHLASCGISSLPPTSPFLNITPLSVLDLSGNPLNTSMPSWLFNMSTLTELNLYASSLIGPIPSMFGRWNLCQIQYLVLGLNDLIGDITELIEALSCSNQSLEFLDLRFNQLTGKLPHSLGKFTSLFYLDLSTNPVNSHTISGPIPTSIGNLSNLVYLNVDNNKLNGKIPESIGKLTNLHSLHLRENYWEGTLTNLHFHNLTNLVYLSVSSKKNSLSFKVTNDWVPPFKNLFHLEISGCDVGPTFPNWLRELNSLNDIILKNAGISGIIPHWLYNMSSQISQLDLSHNKISGYFPKKMNFTSSNLPRVDFSFNQLKGSVPLWSGVSGLYLRNNLLSGTVPTNIGEEMSNLIDLDLSNNNLNGRIPISLNEIQNLNHLDLSYNYLFGEIPEFWMGMQSLQIIDLSNNNLSGEIPTSICSLPFLFILQLENNRFFGSIPKDITKNLPLLSELLLRGNILTGSIPKELCGLRSLHILDLAENNLSGSIPTCFGDVEGFKVPQTYFIDLIYSITDDSIVPYTRHTELVINRRIVKYLKQMPVHSIIDLSKNYLSGEIPEKITQLIHLGALNLSWNQLTGNIPNNIGSLIDLENLDLSHNNLSGPVPPSMASMTFLSHLNLSYNNLSEQIPMANQFGTFNEPAIYEPAIYEGNPGLCGKYKDGDDGDDEKTERLGLYASIDVGYITGFWIVCGSMMLKRSWRHAYFNFVYETRDKLMVLMVVNLARVKRDRLPLGAPALMMSPKAVSPGLVRPWLCYKRGMFSTIHPQRA</sequence>
<dbReference type="FunFam" id="3.80.10.10:FF:000129">
    <property type="entry name" value="Leucine-rich repeat receptor-like kinase"/>
    <property type="match status" value="1"/>
</dbReference>
<dbReference type="PaxDb" id="3880-AES64027"/>
<keyword evidence="8" id="KW-1133">Transmembrane helix</keyword>